<dbReference type="AlphaFoldDB" id="A0A0F9L9D4"/>
<organism evidence="1">
    <name type="scientific">marine sediment metagenome</name>
    <dbReference type="NCBI Taxonomy" id="412755"/>
    <lineage>
        <taxon>unclassified sequences</taxon>
        <taxon>metagenomes</taxon>
        <taxon>ecological metagenomes</taxon>
    </lineage>
</organism>
<evidence type="ECO:0000313" key="1">
    <source>
        <dbReference type="EMBL" id="KKM91504.1"/>
    </source>
</evidence>
<name>A0A0F9L9D4_9ZZZZ</name>
<comment type="caution">
    <text evidence="1">The sequence shown here is derived from an EMBL/GenBank/DDBJ whole genome shotgun (WGS) entry which is preliminary data.</text>
</comment>
<sequence length="71" mass="8236">MNEIIKNGESIIYENETMTDLECCDCGLVHTIFVTVKGKKASIKFFRNDYETSIIRKSEKIRVMKENVCIN</sequence>
<dbReference type="EMBL" id="LAZR01006524">
    <property type="protein sequence ID" value="KKM91504.1"/>
    <property type="molecule type" value="Genomic_DNA"/>
</dbReference>
<reference evidence="1" key="1">
    <citation type="journal article" date="2015" name="Nature">
        <title>Complex archaea that bridge the gap between prokaryotes and eukaryotes.</title>
        <authorList>
            <person name="Spang A."/>
            <person name="Saw J.H."/>
            <person name="Jorgensen S.L."/>
            <person name="Zaremba-Niedzwiedzka K."/>
            <person name="Martijn J."/>
            <person name="Lind A.E."/>
            <person name="van Eijk R."/>
            <person name="Schleper C."/>
            <person name="Guy L."/>
            <person name="Ettema T.J."/>
        </authorList>
    </citation>
    <scope>NUCLEOTIDE SEQUENCE</scope>
</reference>
<accession>A0A0F9L9D4</accession>
<proteinExistence type="predicted"/>
<gene>
    <name evidence="1" type="ORF">LCGC14_1227980</name>
</gene>
<protein>
    <submittedName>
        <fullName evidence="1">Uncharacterized protein</fullName>
    </submittedName>
</protein>